<dbReference type="EMBL" id="LCUJ01000001">
    <property type="protein sequence ID" value="OCM00031.1"/>
    <property type="molecule type" value="Genomic_DNA"/>
</dbReference>
<organism evidence="2 4">
    <name type="scientific">Aliarcobacter thereius</name>
    <dbReference type="NCBI Taxonomy" id="544718"/>
    <lineage>
        <taxon>Bacteria</taxon>
        <taxon>Pseudomonadati</taxon>
        <taxon>Campylobacterota</taxon>
        <taxon>Epsilonproteobacteria</taxon>
        <taxon>Campylobacterales</taxon>
        <taxon>Arcobacteraceae</taxon>
        <taxon>Aliarcobacter</taxon>
    </lineage>
</organism>
<evidence type="ECO:0000313" key="2">
    <source>
        <dbReference type="EMBL" id="OCM00031.1"/>
    </source>
</evidence>
<evidence type="ECO:0000313" key="5">
    <source>
        <dbReference type="Proteomes" id="UP000308001"/>
    </source>
</evidence>
<keyword evidence="1" id="KW-0175">Coiled coil</keyword>
<evidence type="ECO:0000313" key="3">
    <source>
        <dbReference type="EMBL" id="TLS70835.1"/>
    </source>
</evidence>
<reference evidence="2" key="1">
    <citation type="submission" date="2015-05" db="EMBL/GenBank/DDBJ databases">
        <authorList>
            <person name="Wang D.B."/>
            <person name="Wang M."/>
        </authorList>
    </citation>
    <scope>NUCLEOTIDE SEQUENCE [LARGE SCALE GENOMIC DNA]</scope>
    <source>
        <strain evidence="2">DU22</strain>
    </source>
</reference>
<accession>A0A1C0B8X5</accession>
<dbReference type="RefSeq" id="WP_066183150.1">
    <property type="nucleotide sequence ID" value="NZ_LCUJ01000001.1"/>
</dbReference>
<sequence>MKLKKFLKNVKEFFQENKNEERALEEALEKLRVKRAEIKENISNKEFVKEDKESLKNKIKIVDDLIEKIIKKQNKLKIKNNKE</sequence>
<reference evidence="3 5" key="3">
    <citation type="submission" date="2019-05" db="EMBL/GenBank/DDBJ databases">
        <title>Arcobacter cibarius and Arcobacter thereius providing challenges in identification an antibiotic susceptibility and Quinolone resistance.</title>
        <authorList>
            <person name="Busch A."/>
            <person name="Hanel I."/>
            <person name="Hotzel H."/>
            <person name="Tomaso H."/>
        </authorList>
    </citation>
    <scope>NUCLEOTIDE SEQUENCE [LARGE SCALE GENOMIC DNA]</scope>
    <source>
        <strain evidence="3 5">17CS1191_2</strain>
    </source>
</reference>
<reference evidence="4" key="2">
    <citation type="submission" date="2015-05" db="EMBL/GenBank/DDBJ databases">
        <authorList>
            <person name="Rovetto F."/>
            <person name="Cocolin L."/>
            <person name="Illeghems K."/>
            <person name="Van Nieuwerburgh F."/>
            <person name="Houf K."/>
        </authorList>
    </citation>
    <scope>NUCLEOTIDE SEQUENCE [LARGE SCALE GENOMIC DNA]</scope>
    <source>
        <strain evidence="4">DU22</strain>
    </source>
</reference>
<name>A0A1C0B8X5_9BACT</name>
<dbReference type="Proteomes" id="UP000308001">
    <property type="component" value="Unassembled WGS sequence"/>
</dbReference>
<feature type="coiled-coil region" evidence="1">
    <location>
        <begin position="3"/>
        <end position="82"/>
    </location>
</feature>
<evidence type="ECO:0000313" key="4">
    <source>
        <dbReference type="Proteomes" id="UP000093281"/>
    </source>
</evidence>
<proteinExistence type="predicted"/>
<dbReference type="STRING" id="544718.AAX25_01049"/>
<comment type="caution">
    <text evidence="2">The sequence shown here is derived from an EMBL/GenBank/DDBJ whole genome shotgun (WGS) entry which is preliminary data.</text>
</comment>
<dbReference type="Proteomes" id="UP000093281">
    <property type="component" value="Unassembled WGS sequence"/>
</dbReference>
<gene>
    <name evidence="2" type="ORF">AAX29_00021</name>
    <name evidence="3" type="ORF">FE246_09530</name>
</gene>
<dbReference type="AlphaFoldDB" id="A0A1C0B8X5"/>
<evidence type="ECO:0000256" key="1">
    <source>
        <dbReference type="SAM" id="Coils"/>
    </source>
</evidence>
<protein>
    <submittedName>
        <fullName evidence="2">Uncharacterized protein</fullName>
    </submittedName>
</protein>
<dbReference type="EMBL" id="VBUF01000006">
    <property type="protein sequence ID" value="TLS70835.1"/>
    <property type="molecule type" value="Genomic_DNA"/>
</dbReference>